<accession>A0AAV1BYK0</accession>
<keyword evidence="4" id="KW-1185">Reference proteome</keyword>
<evidence type="ECO:0000259" key="2">
    <source>
        <dbReference type="Pfam" id="PF10536"/>
    </source>
</evidence>
<name>A0AAV1BYK0_OLDCO</name>
<feature type="compositionally biased region" description="Basic and acidic residues" evidence="1">
    <location>
        <begin position="685"/>
        <end position="699"/>
    </location>
</feature>
<gene>
    <name evidence="3" type="ORF">OLC1_LOCUS1022</name>
</gene>
<feature type="compositionally biased region" description="Basic and acidic residues" evidence="1">
    <location>
        <begin position="718"/>
        <end position="739"/>
    </location>
</feature>
<feature type="domain" description="Aminotransferase-like plant mobile" evidence="2">
    <location>
        <begin position="99"/>
        <end position="455"/>
    </location>
</feature>
<feature type="compositionally biased region" description="Basic and acidic residues" evidence="1">
    <location>
        <begin position="859"/>
        <end position="868"/>
    </location>
</feature>
<reference evidence="3" key="1">
    <citation type="submission" date="2023-03" db="EMBL/GenBank/DDBJ databases">
        <authorList>
            <person name="Julca I."/>
        </authorList>
    </citation>
    <scope>NUCLEOTIDE SEQUENCE</scope>
</reference>
<proteinExistence type="predicted"/>
<dbReference type="PANTHER" id="PTHR46033">
    <property type="entry name" value="PROTEIN MAIN-LIKE 2"/>
    <property type="match status" value="1"/>
</dbReference>
<feature type="compositionally biased region" description="Basic and acidic residues" evidence="1">
    <location>
        <begin position="632"/>
        <end position="643"/>
    </location>
</feature>
<feature type="compositionally biased region" description="Basic and acidic residues" evidence="1">
    <location>
        <begin position="749"/>
        <end position="786"/>
    </location>
</feature>
<dbReference type="EMBL" id="OX459118">
    <property type="protein sequence ID" value="CAI9088444.1"/>
    <property type="molecule type" value="Genomic_DNA"/>
</dbReference>
<dbReference type="InterPro" id="IPR044824">
    <property type="entry name" value="MAIN-like"/>
</dbReference>
<dbReference type="GO" id="GO:0010073">
    <property type="term" value="P:meristem maintenance"/>
    <property type="evidence" value="ECO:0007669"/>
    <property type="project" value="InterPro"/>
</dbReference>
<dbReference type="AlphaFoldDB" id="A0AAV1BYK0"/>
<feature type="compositionally biased region" description="Basic residues" evidence="1">
    <location>
        <begin position="622"/>
        <end position="631"/>
    </location>
</feature>
<feature type="region of interest" description="Disordered" evidence="1">
    <location>
        <begin position="550"/>
        <end position="573"/>
    </location>
</feature>
<protein>
    <submittedName>
        <fullName evidence="3">OLC1v1022771C1</fullName>
    </submittedName>
</protein>
<evidence type="ECO:0000313" key="3">
    <source>
        <dbReference type="EMBL" id="CAI9088444.1"/>
    </source>
</evidence>
<dbReference type="Proteomes" id="UP001161247">
    <property type="component" value="Chromosome 1"/>
</dbReference>
<dbReference type="Pfam" id="PF10536">
    <property type="entry name" value="PMD"/>
    <property type="match status" value="1"/>
</dbReference>
<sequence>MSVMEEREEEMISPTGAGGSNRGPTFRLAHFLAPTLTSDDGGLLEVPSTTLSSDNLNLNQSKNESLKVKFTGWRFPLENWNDWTQGMHSKYHSVWKKAGICEAIMNSTYRIPRNDELIYGFVEKWCPDTNTFLFPWGEATITLEDMMVLGGFSVLGDPVFSSTEGSESEGVEKKLISARLELGQSKARKARQNHWMQKHMNTGSEIEHEAFLALWLSRFVFPSKTLDGTIERNVLSIAVHLARGTKIALAPAVLASIYSSLSEMKKAHSSSESLLLPISAPLQLVQIWAWERFSSLRPEPLPFENDQPMFAKWHNLSMKNTGDIKLALDKAADIFLWRPYAVGWKSIFPHGIFKEEARWIRVGSSVKEEQEMLVRWLRVSELVGIDSNCIEQYLPHRVAMQFGFDQDIPGSVARANASHYMAWENYNRKIRDKRLYVPSRLFESAVSTRYLEWWKNGRSLSIGVPVNCKSKGSKKERLLSSLLEVLPKKRKKISKSEILSNKRPKISKCVKSSSGENLKDDYVVSSGFSPMANHDEMTLGSVLEKLAHKRKKGSELEKSSNKSQKVSKHFESSSEKNLKADAVFCSSISPESNNAEMPLSSFLEKLRNRRSKISKLEESPKRKQKVSKRLKSSFEKNSKDDALVHSGFSPKSNDDEMLLSCALEKLCNQRKKISKVEKSSNTISKDFESSSEKNLKDDAIVSVDFSPKYNHGGIPHSQDTEEQHQPEPPRDASGSKDKALNAIKTTGTDSKEAFANEKRSNSMEKVVESEDESSKSRNLEEGRAEEIVGSAVYLSTSENNLNDDDAVVRSVSHNPEEMPHPEGIDAPGMKDEGLDMIKLAGPEPEKVSFDDQMMPNSKPKTEESEKGSSKTGSDEDNQETEADCNKDLNLNTINGRECSLDAIEEISIQWDTRLKNLEKIVADLKIKYASAKK</sequence>
<dbReference type="PANTHER" id="PTHR46033:SF67">
    <property type="entry name" value="AMINOTRANSFERASE-LIKE, PLANT MOBILE DOMAIN FAMILY PROTEIN"/>
    <property type="match status" value="1"/>
</dbReference>
<organism evidence="3 4">
    <name type="scientific">Oldenlandia corymbosa var. corymbosa</name>
    <dbReference type="NCBI Taxonomy" id="529605"/>
    <lineage>
        <taxon>Eukaryota</taxon>
        <taxon>Viridiplantae</taxon>
        <taxon>Streptophyta</taxon>
        <taxon>Embryophyta</taxon>
        <taxon>Tracheophyta</taxon>
        <taxon>Spermatophyta</taxon>
        <taxon>Magnoliopsida</taxon>
        <taxon>eudicotyledons</taxon>
        <taxon>Gunneridae</taxon>
        <taxon>Pentapetalae</taxon>
        <taxon>asterids</taxon>
        <taxon>lamiids</taxon>
        <taxon>Gentianales</taxon>
        <taxon>Rubiaceae</taxon>
        <taxon>Rubioideae</taxon>
        <taxon>Spermacoceae</taxon>
        <taxon>Hedyotis-Oldenlandia complex</taxon>
        <taxon>Oldenlandia</taxon>
    </lineage>
</organism>
<feature type="compositionally biased region" description="Basic and acidic residues" evidence="1">
    <location>
        <begin position="814"/>
        <end position="835"/>
    </location>
</feature>
<feature type="region of interest" description="Disordered" evidence="1">
    <location>
        <begin position="1"/>
        <end position="23"/>
    </location>
</feature>
<evidence type="ECO:0000313" key="4">
    <source>
        <dbReference type="Proteomes" id="UP001161247"/>
    </source>
</evidence>
<evidence type="ECO:0000256" key="1">
    <source>
        <dbReference type="SAM" id="MobiDB-lite"/>
    </source>
</evidence>
<feature type="region of interest" description="Disordered" evidence="1">
    <location>
        <begin position="812"/>
        <end position="888"/>
    </location>
</feature>
<feature type="compositionally biased region" description="Acidic residues" evidence="1">
    <location>
        <begin position="1"/>
        <end position="11"/>
    </location>
</feature>
<feature type="region of interest" description="Disordered" evidence="1">
    <location>
        <begin position="613"/>
        <end position="654"/>
    </location>
</feature>
<feature type="region of interest" description="Disordered" evidence="1">
    <location>
        <begin position="673"/>
        <end position="786"/>
    </location>
</feature>
<dbReference type="InterPro" id="IPR019557">
    <property type="entry name" value="AminoTfrase-like_pln_mobile"/>
</dbReference>